<evidence type="ECO:0000313" key="3">
    <source>
        <dbReference type="Proteomes" id="UP001472677"/>
    </source>
</evidence>
<comment type="caution">
    <text evidence="2">The sequence shown here is derived from an EMBL/GenBank/DDBJ whole genome shotgun (WGS) entry which is preliminary data.</text>
</comment>
<name>A0ABR2EBU0_9ROSI</name>
<sequence length="268" mass="30044">MGLPARSISISTKSLQKDVKLDTKLDNINIPLEVEPNQSDSTCSISAIPPSISISVSGTVCWIRVIMSEFENDRTWIYGGSPNNQMRVDSRSWSNEAQEDFNEENPYGSNLRIPESQAEHLSPRANSLHEGVMASVTWNKIQPILNLCHKSNSTLSPLVALAYPQMESLWRYLSTRPRKYQKIHPPIVCLSSQSHNHIVNSSISHTLEIHSPCPSNPTPNTNLGDEAPLIEAQMSVEVCNSMGLYFDSNENEVVKRFMKVNREIENPN</sequence>
<organism evidence="2 3">
    <name type="scientific">Hibiscus sabdariffa</name>
    <name type="common">roselle</name>
    <dbReference type="NCBI Taxonomy" id="183260"/>
    <lineage>
        <taxon>Eukaryota</taxon>
        <taxon>Viridiplantae</taxon>
        <taxon>Streptophyta</taxon>
        <taxon>Embryophyta</taxon>
        <taxon>Tracheophyta</taxon>
        <taxon>Spermatophyta</taxon>
        <taxon>Magnoliopsida</taxon>
        <taxon>eudicotyledons</taxon>
        <taxon>Gunneridae</taxon>
        <taxon>Pentapetalae</taxon>
        <taxon>rosids</taxon>
        <taxon>malvids</taxon>
        <taxon>Malvales</taxon>
        <taxon>Malvaceae</taxon>
        <taxon>Malvoideae</taxon>
        <taxon>Hibiscus</taxon>
    </lineage>
</organism>
<evidence type="ECO:0000313" key="2">
    <source>
        <dbReference type="EMBL" id="KAK8557586.1"/>
    </source>
</evidence>
<reference evidence="2 3" key="1">
    <citation type="journal article" date="2024" name="G3 (Bethesda)">
        <title>Genome assembly of Hibiscus sabdariffa L. provides insights into metabolisms of medicinal natural products.</title>
        <authorList>
            <person name="Kim T."/>
        </authorList>
    </citation>
    <scope>NUCLEOTIDE SEQUENCE [LARGE SCALE GENOMIC DNA]</scope>
    <source>
        <strain evidence="2">TK-2024</strain>
        <tissue evidence="2">Old leaves</tissue>
    </source>
</reference>
<keyword evidence="3" id="KW-1185">Reference proteome</keyword>
<gene>
    <name evidence="2" type="ORF">V6N12_009815</name>
</gene>
<dbReference type="Proteomes" id="UP001472677">
    <property type="component" value="Unassembled WGS sequence"/>
</dbReference>
<proteinExistence type="predicted"/>
<feature type="region of interest" description="Disordered" evidence="1">
    <location>
        <begin position="88"/>
        <end position="111"/>
    </location>
</feature>
<accession>A0ABR2EBU0</accession>
<evidence type="ECO:0000256" key="1">
    <source>
        <dbReference type="SAM" id="MobiDB-lite"/>
    </source>
</evidence>
<protein>
    <submittedName>
        <fullName evidence="2">Uncharacterized protein</fullName>
    </submittedName>
</protein>
<dbReference type="EMBL" id="JBBPBM010000016">
    <property type="protein sequence ID" value="KAK8557586.1"/>
    <property type="molecule type" value="Genomic_DNA"/>
</dbReference>